<evidence type="ECO:0000313" key="1">
    <source>
        <dbReference type="EMBL" id="EKX49280.1"/>
    </source>
</evidence>
<protein>
    <submittedName>
        <fullName evidence="1 2">Uncharacterized protein</fullName>
    </submittedName>
</protein>
<dbReference type="EMBL" id="JH992982">
    <property type="protein sequence ID" value="EKX49280.1"/>
    <property type="molecule type" value="Genomic_DNA"/>
</dbReference>
<organism evidence="1">
    <name type="scientific">Guillardia theta (strain CCMP2712)</name>
    <name type="common">Cryptophyte</name>
    <dbReference type="NCBI Taxonomy" id="905079"/>
    <lineage>
        <taxon>Eukaryota</taxon>
        <taxon>Cryptophyceae</taxon>
        <taxon>Pyrenomonadales</taxon>
        <taxon>Geminigeraceae</taxon>
        <taxon>Guillardia</taxon>
    </lineage>
</organism>
<reference evidence="3" key="2">
    <citation type="submission" date="2012-11" db="EMBL/GenBank/DDBJ databases">
        <authorList>
            <person name="Kuo A."/>
            <person name="Curtis B.A."/>
            <person name="Tanifuji G."/>
            <person name="Burki F."/>
            <person name="Gruber A."/>
            <person name="Irimia M."/>
            <person name="Maruyama S."/>
            <person name="Arias M.C."/>
            <person name="Ball S.G."/>
            <person name="Gile G.H."/>
            <person name="Hirakawa Y."/>
            <person name="Hopkins J.F."/>
            <person name="Rensing S.A."/>
            <person name="Schmutz J."/>
            <person name="Symeonidi A."/>
            <person name="Elias M."/>
            <person name="Eveleigh R.J."/>
            <person name="Herman E.K."/>
            <person name="Klute M.J."/>
            <person name="Nakayama T."/>
            <person name="Obornik M."/>
            <person name="Reyes-Prieto A."/>
            <person name="Armbrust E.V."/>
            <person name="Aves S.J."/>
            <person name="Beiko R.G."/>
            <person name="Coutinho P."/>
            <person name="Dacks J.B."/>
            <person name="Durnford D.G."/>
            <person name="Fast N.M."/>
            <person name="Green B.R."/>
            <person name="Grisdale C."/>
            <person name="Hempe F."/>
            <person name="Henrissat B."/>
            <person name="Hoppner M.P."/>
            <person name="Ishida K.-I."/>
            <person name="Kim E."/>
            <person name="Koreny L."/>
            <person name="Kroth P.G."/>
            <person name="Liu Y."/>
            <person name="Malik S.-B."/>
            <person name="Maier U.G."/>
            <person name="McRose D."/>
            <person name="Mock T."/>
            <person name="Neilson J.A."/>
            <person name="Onodera N.T."/>
            <person name="Poole A.M."/>
            <person name="Pritham E.J."/>
            <person name="Richards T.A."/>
            <person name="Rocap G."/>
            <person name="Roy S.W."/>
            <person name="Sarai C."/>
            <person name="Schaack S."/>
            <person name="Shirato S."/>
            <person name="Slamovits C.H."/>
            <person name="Spencer D.F."/>
            <person name="Suzuki S."/>
            <person name="Worden A.Z."/>
            <person name="Zauner S."/>
            <person name="Barry K."/>
            <person name="Bell C."/>
            <person name="Bharti A.K."/>
            <person name="Crow J.A."/>
            <person name="Grimwood J."/>
            <person name="Kramer R."/>
            <person name="Lindquist E."/>
            <person name="Lucas S."/>
            <person name="Salamov A."/>
            <person name="McFadden G.I."/>
            <person name="Lane C.E."/>
            <person name="Keeling P.J."/>
            <person name="Gray M.W."/>
            <person name="Grigoriev I.V."/>
            <person name="Archibald J.M."/>
        </authorList>
    </citation>
    <scope>NUCLEOTIDE SEQUENCE</scope>
    <source>
        <strain evidence="3">CCMP2712</strain>
    </source>
</reference>
<proteinExistence type="predicted"/>
<dbReference type="PaxDb" id="55529-EKX49280"/>
<dbReference type="HOGENOM" id="CLU_1698851_0_0_1"/>
<accession>L1JM95</accession>
<dbReference type="KEGG" id="gtt:GUITHDRAFT_104809"/>
<name>L1JM95_GUITC</name>
<reference evidence="1 3" key="1">
    <citation type="journal article" date="2012" name="Nature">
        <title>Algal genomes reveal evolutionary mosaicism and the fate of nucleomorphs.</title>
        <authorList>
            <consortium name="DOE Joint Genome Institute"/>
            <person name="Curtis B.A."/>
            <person name="Tanifuji G."/>
            <person name="Burki F."/>
            <person name="Gruber A."/>
            <person name="Irimia M."/>
            <person name="Maruyama S."/>
            <person name="Arias M.C."/>
            <person name="Ball S.G."/>
            <person name="Gile G.H."/>
            <person name="Hirakawa Y."/>
            <person name="Hopkins J.F."/>
            <person name="Kuo A."/>
            <person name="Rensing S.A."/>
            <person name="Schmutz J."/>
            <person name="Symeonidi A."/>
            <person name="Elias M."/>
            <person name="Eveleigh R.J."/>
            <person name="Herman E.K."/>
            <person name="Klute M.J."/>
            <person name="Nakayama T."/>
            <person name="Obornik M."/>
            <person name="Reyes-Prieto A."/>
            <person name="Armbrust E.V."/>
            <person name="Aves S.J."/>
            <person name="Beiko R.G."/>
            <person name="Coutinho P."/>
            <person name="Dacks J.B."/>
            <person name="Durnford D.G."/>
            <person name="Fast N.M."/>
            <person name="Green B.R."/>
            <person name="Grisdale C.J."/>
            <person name="Hempel F."/>
            <person name="Henrissat B."/>
            <person name="Hoppner M.P."/>
            <person name="Ishida K."/>
            <person name="Kim E."/>
            <person name="Koreny L."/>
            <person name="Kroth P.G."/>
            <person name="Liu Y."/>
            <person name="Malik S.B."/>
            <person name="Maier U.G."/>
            <person name="McRose D."/>
            <person name="Mock T."/>
            <person name="Neilson J.A."/>
            <person name="Onodera N.T."/>
            <person name="Poole A.M."/>
            <person name="Pritham E.J."/>
            <person name="Richards T.A."/>
            <person name="Rocap G."/>
            <person name="Roy S.W."/>
            <person name="Sarai C."/>
            <person name="Schaack S."/>
            <person name="Shirato S."/>
            <person name="Slamovits C.H."/>
            <person name="Spencer D.F."/>
            <person name="Suzuki S."/>
            <person name="Worden A.Z."/>
            <person name="Zauner S."/>
            <person name="Barry K."/>
            <person name="Bell C."/>
            <person name="Bharti A.K."/>
            <person name="Crow J.A."/>
            <person name="Grimwood J."/>
            <person name="Kramer R."/>
            <person name="Lindquist E."/>
            <person name="Lucas S."/>
            <person name="Salamov A."/>
            <person name="McFadden G.I."/>
            <person name="Lane C.E."/>
            <person name="Keeling P.J."/>
            <person name="Gray M.W."/>
            <person name="Grigoriev I.V."/>
            <person name="Archibald J.M."/>
        </authorList>
    </citation>
    <scope>NUCLEOTIDE SEQUENCE</scope>
    <source>
        <strain evidence="1 3">CCMP2712</strain>
    </source>
</reference>
<dbReference type="GeneID" id="17305947"/>
<evidence type="ECO:0000313" key="2">
    <source>
        <dbReference type="EnsemblProtists" id="EKX49280"/>
    </source>
</evidence>
<dbReference type="Proteomes" id="UP000011087">
    <property type="component" value="Unassembled WGS sequence"/>
</dbReference>
<sequence>MQIAGLEGRLERLEGLVESSLKTRGDQTVTEKVNSVCLRLKHLDASRELLDAANRGDAWPQDAGALQEVLLARRESMMQMARQLELIERLQRHLDSDKIRGSRILVDRLLYEAARRNEEALSRFLEVYNDASAVLSRTFLDLDGRIRRLESMSNT</sequence>
<dbReference type="RefSeq" id="XP_005836260.1">
    <property type="nucleotide sequence ID" value="XM_005836203.1"/>
</dbReference>
<reference evidence="2" key="3">
    <citation type="submission" date="2016-03" db="UniProtKB">
        <authorList>
            <consortium name="EnsemblProtists"/>
        </authorList>
    </citation>
    <scope>IDENTIFICATION</scope>
</reference>
<gene>
    <name evidence="1" type="ORF">GUITHDRAFT_104809</name>
</gene>
<evidence type="ECO:0000313" key="3">
    <source>
        <dbReference type="Proteomes" id="UP000011087"/>
    </source>
</evidence>
<dbReference type="EnsemblProtists" id="EKX49280">
    <property type="protein sequence ID" value="EKX49280"/>
    <property type="gene ID" value="GUITHDRAFT_104809"/>
</dbReference>
<keyword evidence="3" id="KW-1185">Reference proteome</keyword>
<dbReference type="AlphaFoldDB" id="L1JM95"/>